<dbReference type="InterPro" id="IPR028074">
    <property type="entry name" value="PHTB1_GAE_dom"/>
</dbReference>
<evidence type="ECO:0000259" key="3">
    <source>
        <dbReference type="Pfam" id="PF14728"/>
    </source>
</evidence>
<dbReference type="Pfam" id="PF14728">
    <property type="entry name" value="PTHB1_GAE"/>
    <property type="match status" value="1"/>
</dbReference>
<dbReference type="InterPro" id="IPR055364">
    <property type="entry name" value="PTHB1_CtH_dom"/>
</dbReference>
<dbReference type="RefSeq" id="XP_014669826.1">
    <property type="nucleotide sequence ID" value="XM_014814340.1"/>
</dbReference>
<feature type="compositionally biased region" description="Low complexity" evidence="1">
    <location>
        <begin position="894"/>
        <end position="906"/>
    </location>
</feature>
<evidence type="ECO:0000259" key="5">
    <source>
        <dbReference type="Pfam" id="PF23338"/>
    </source>
</evidence>
<dbReference type="GeneID" id="106810873"/>
<feature type="domain" description="PTHB1 hairpin" evidence="5">
    <location>
        <begin position="636"/>
        <end position="737"/>
    </location>
</feature>
<dbReference type="Proteomes" id="UP000695022">
    <property type="component" value="Unplaced"/>
</dbReference>
<evidence type="ECO:0000259" key="4">
    <source>
        <dbReference type="Pfam" id="PF23337"/>
    </source>
</evidence>
<evidence type="ECO:0000313" key="8">
    <source>
        <dbReference type="RefSeq" id="XP_014669826.1"/>
    </source>
</evidence>
<evidence type="ECO:0000259" key="2">
    <source>
        <dbReference type="Pfam" id="PF14727"/>
    </source>
</evidence>
<dbReference type="InterPro" id="IPR055362">
    <property type="entry name" value="PTHB1_pf_dom"/>
</dbReference>
<dbReference type="PANTHER" id="PTHR20991:SF0">
    <property type="entry name" value="PROTEIN PTHB1"/>
    <property type="match status" value="1"/>
</dbReference>
<feature type="domain" description="PTHB1 GAE" evidence="3">
    <location>
        <begin position="435"/>
        <end position="517"/>
    </location>
</feature>
<dbReference type="Pfam" id="PF23338">
    <property type="entry name" value="PTHB1_hp"/>
    <property type="match status" value="1"/>
</dbReference>
<proteinExistence type="predicted"/>
<dbReference type="Pfam" id="PF23339">
    <property type="entry name" value="PTHB1_CtH"/>
    <property type="match status" value="1"/>
</dbReference>
<feature type="domain" description="PTHB1 N-terminal" evidence="2">
    <location>
        <begin position="1"/>
        <end position="363"/>
    </location>
</feature>
<evidence type="ECO:0000259" key="6">
    <source>
        <dbReference type="Pfam" id="PF23339"/>
    </source>
</evidence>
<dbReference type="Pfam" id="PF14727">
    <property type="entry name" value="PHTB1_N"/>
    <property type="match status" value="1"/>
</dbReference>
<organism evidence="7 8">
    <name type="scientific">Priapulus caudatus</name>
    <name type="common">Priapulid worm</name>
    <dbReference type="NCBI Taxonomy" id="37621"/>
    <lineage>
        <taxon>Eukaryota</taxon>
        <taxon>Metazoa</taxon>
        <taxon>Ecdysozoa</taxon>
        <taxon>Scalidophora</taxon>
        <taxon>Priapulida</taxon>
        <taxon>Priapulimorpha</taxon>
        <taxon>Priapulimorphida</taxon>
        <taxon>Priapulidae</taxon>
        <taxon>Priapulus</taxon>
    </lineage>
</organism>
<name>A0ABM1ECA5_PRICU</name>
<dbReference type="Pfam" id="PF23337">
    <property type="entry name" value="PTHB1_pf"/>
    <property type="match status" value="1"/>
</dbReference>
<evidence type="ECO:0000256" key="1">
    <source>
        <dbReference type="SAM" id="MobiDB-lite"/>
    </source>
</evidence>
<keyword evidence="7" id="KW-1185">Reference proteome</keyword>
<protein>
    <submittedName>
        <fullName evidence="8">Protein PTHB1-like</fullName>
    </submittedName>
</protein>
<dbReference type="InterPro" id="IPR026511">
    <property type="entry name" value="PTHB1"/>
</dbReference>
<dbReference type="InterPro" id="IPR028073">
    <property type="entry name" value="PHTB1_N_dom"/>
</dbReference>
<feature type="region of interest" description="Disordered" evidence="1">
    <location>
        <begin position="834"/>
        <end position="916"/>
    </location>
</feature>
<feature type="domain" description="PTHB1 platform" evidence="4">
    <location>
        <begin position="522"/>
        <end position="630"/>
    </location>
</feature>
<sequence length="916" mass="101074">MSLFKVRDWWSTTAGGEEEFDQGCMCIANIDNDQHVSDKIITGSFAGILRIYSPKPEWREGGTSGAMPDDLLIEQQLGSHIIQVLAGKFVSVNEKSHLAVLQSRKVSVYEIIVTEGAVEHGNQYQLKLIYEHSLQRTAFCMCRGPFGGVSGKDFLCVQSMDGAVSMFEQETFVFSRFLPGFLLPGPICYVSRTDSFVLATSSWQLESYTYQNLAIATDAPKEESQKISSGKRVSATWSFNLGQAAIEMHVITFPSTPPSILVLGERNIFCLSDVGKLRFMHKLNYNPSCMVPYRTSSEGKVNYLVASHTKTLMVYEDTKLRWASQMNTVPVVIRTASFHRLRGGIVALDERGQLQICYLGTDPSLFVAPATESRDINYEQQDVEMRSLQKVIRASTKSTDFMVTTGEDDLELAAYVSDDLDSVSQAQNIDSQDGEPIPSISVKISIKCKSPIQSVLLSIHVLPPLAVTKSLFKFSAVVETTMIVGFYLSQPGVPADLNAKAVATYNTTSGAPRVVVQDITLPLQLVMKPVPPSRTAMYKITLDTNKAPANLNSIFPDLSGENSDGSGQAIGLQVYGNNQEKPVVTLLASRNAQRYRIQCDSWECMWLPIRDLMERLRAYYKQMHSKPPIQIWFSGNMPLQEYFAVVEDHFQVRLVRERHKQLLSERAAQFRAIQRRLLARFKDTTPAPLSNLDTLLEGTYHQILALSEACEETEKQLELTALNVASATKLLCTLIKLAHKMSDKEAGILEACLSSNVHDEQGWEESTDAVLTHMLRTCLSKSYKDLSQLAIPQLTIPTDTSKFRKHVTLLCDRLAKGGHLRIGTEDSETVVTASEGEVTDDGSSLEVPAGSKFGERKAGKKLAGEQEFGVSPEQLPPVVNKGKALTSLSPLPEGGTTLSNGTNGTGAETELTVDAE</sequence>
<gene>
    <name evidence="8" type="primary">LOC106810873</name>
</gene>
<dbReference type="InterPro" id="IPR055363">
    <property type="entry name" value="PTHB1_hp_dom"/>
</dbReference>
<reference evidence="8" key="1">
    <citation type="submission" date="2025-08" db="UniProtKB">
        <authorList>
            <consortium name="RefSeq"/>
        </authorList>
    </citation>
    <scope>IDENTIFICATION</scope>
</reference>
<evidence type="ECO:0000313" key="7">
    <source>
        <dbReference type="Proteomes" id="UP000695022"/>
    </source>
</evidence>
<accession>A0ABM1ECA5</accession>
<feature type="domain" description="PTHB1 C-terminal helix bundle" evidence="6">
    <location>
        <begin position="741"/>
        <end position="814"/>
    </location>
</feature>
<dbReference type="PANTHER" id="PTHR20991">
    <property type="entry name" value="PARATHYROID HORMONE-RESPONSIVE B1 GENE"/>
    <property type="match status" value="1"/>
</dbReference>